<gene>
    <name evidence="1" type="ORF">CR513_60638</name>
</gene>
<protein>
    <recommendedName>
        <fullName evidence="3">GAG-pre-integrase domain-containing protein</fullName>
    </recommendedName>
</protein>
<evidence type="ECO:0000313" key="1">
    <source>
        <dbReference type="EMBL" id="RDX61154.1"/>
    </source>
</evidence>
<comment type="caution">
    <text evidence="1">The sequence shown here is derived from an EMBL/GenBank/DDBJ whole genome shotgun (WGS) entry which is preliminary data.</text>
</comment>
<evidence type="ECO:0008006" key="3">
    <source>
        <dbReference type="Google" id="ProtNLM"/>
    </source>
</evidence>
<reference evidence="1" key="1">
    <citation type="submission" date="2018-05" db="EMBL/GenBank/DDBJ databases">
        <title>Draft genome of Mucuna pruriens seed.</title>
        <authorList>
            <person name="Nnadi N.E."/>
            <person name="Vos R."/>
            <person name="Hasami M.H."/>
            <person name="Devisetty U.K."/>
            <person name="Aguiy J.C."/>
        </authorList>
    </citation>
    <scope>NUCLEOTIDE SEQUENCE [LARGE SCALE GENOMIC DNA]</scope>
    <source>
        <strain evidence="1">JCA_2017</strain>
    </source>
</reference>
<dbReference type="OrthoDB" id="1380361at2759"/>
<keyword evidence="2" id="KW-1185">Reference proteome</keyword>
<evidence type="ECO:0000313" key="2">
    <source>
        <dbReference type="Proteomes" id="UP000257109"/>
    </source>
</evidence>
<proteinExistence type="predicted"/>
<name>A0A371E540_MUCPR</name>
<dbReference type="AlphaFoldDB" id="A0A371E540"/>
<organism evidence="1 2">
    <name type="scientific">Mucuna pruriens</name>
    <name type="common">Velvet bean</name>
    <name type="synonym">Dolichos pruriens</name>
    <dbReference type="NCBI Taxonomy" id="157652"/>
    <lineage>
        <taxon>Eukaryota</taxon>
        <taxon>Viridiplantae</taxon>
        <taxon>Streptophyta</taxon>
        <taxon>Embryophyta</taxon>
        <taxon>Tracheophyta</taxon>
        <taxon>Spermatophyta</taxon>
        <taxon>Magnoliopsida</taxon>
        <taxon>eudicotyledons</taxon>
        <taxon>Gunneridae</taxon>
        <taxon>Pentapetalae</taxon>
        <taxon>rosids</taxon>
        <taxon>fabids</taxon>
        <taxon>Fabales</taxon>
        <taxon>Fabaceae</taxon>
        <taxon>Papilionoideae</taxon>
        <taxon>50 kb inversion clade</taxon>
        <taxon>NPAAA clade</taxon>
        <taxon>indigoferoid/millettioid clade</taxon>
        <taxon>Phaseoleae</taxon>
        <taxon>Mucuna</taxon>
    </lineage>
</organism>
<sequence>MKNARHCSIFYRKQTYISLLLLTNRELKSIKLVLTKLVLWVTIKFENYDKIHLIPIRLSNGSVDSTQRKIGLAELHNGLFYIKIFGKTVVSHSCNKNLGTVVSNSVYIPKKVIWHFQFDHIFLIHINKNEVCDVCHLARQRKLPYIANLNRAYMPFEMLHMDI</sequence>
<feature type="non-terminal residue" evidence="1">
    <location>
        <position position="1"/>
    </location>
</feature>
<dbReference type="EMBL" id="QJKJ01016316">
    <property type="protein sequence ID" value="RDX61154.1"/>
    <property type="molecule type" value="Genomic_DNA"/>
</dbReference>
<dbReference type="Proteomes" id="UP000257109">
    <property type="component" value="Unassembled WGS sequence"/>
</dbReference>
<accession>A0A371E540</accession>